<comment type="caution">
    <text evidence="2">The sequence shown here is derived from an EMBL/GenBank/DDBJ whole genome shotgun (WGS) entry which is preliminary data.</text>
</comment>
<proteinExistence type="predicted"/>
<protein>
    <submittedName>
        <fullName evidence="2">Uncharacterized protein</fullName>
    </submittedName>
</protein>
<dbReference type="RefSeq" id="WP_195816740.1">
    <property type="nucleotide sequence ID" value="NZ_JADOBH010000001.1"/>
</dbReference>
<organism evidence="2 3">
    <name type="scientific">Rahnella victoriana</name>
    <dbReference type="NCBI Taxonomy" id="1510570"/>
    <lineage>
        <taxon>Bacteria</taxon>
        <taxon>Pseudomonadati</taxon>
        <taxon>Pseudomonadota</taxon>
        <taxon>Gammaproteobacteria</taxon>
        <taxon>Enterobacterales</taxon>
        <taxon>Yersiniaceae</taxon>
        <taxon>Rahnella</taxon>
    </lineage>
</organism>
<feature type="chain" id="PRO_5045086813" evidence="1">
    <location>
        <begin position="21"/>
        <end position="129"/>
    </location>
</feature>
<keyword evidence="1" id="KW-0732">Signal</keyword>
<evidence type="ECO:0000256" key="1">
    <source>
        <dbReference type="SAM" id="SignalP"/>
    </source>
</evidence>
<feature type="signal peptide" evidence="1">
    <location>
        <begin position="1"/>
        <end position="20"/>
    </location>
</feature>
<evidence type="ECO:0000313" key="3">
    <source>
        <dbReference type="Proteomes" id="UP000600307"/>
    </source>
</evidence>
<evidence type="ECO:0000313" key="2">
    <source>
        <dbReference type="EMBL" id="MBF7954551.1"/>
    </source>
</evidence>
<dbReference type="EMBL" id="JADOBH010000001">
    <property type="protein sequence ID" value="MBF7954551.1"/>
    <property type="molecule type" value="Genomic_DNA"/>
</dbReference>
<accession>A0ABS0DKX0</accession>
<gene>
    <name evidence="2" type="ORF">IV431_03150</name>
</gene>
<name>A0ABS0DKX0_9GAMM</name>
<sequence length="129" mass="14062">MKIKWLVGVFLLSSLHNVYAEAPPIIAGWTYLSGNDEVSEYGKNGSGEISKGIRSMIIQFVPGPTTKDKSVYYSKFTISDLDCKKEYGVIKLYNLSGGLTNNIDYVKGGSSIAASAADLLCSIDFSKYK</sequence>
<dbReference type="Proteomes" id="UP000600307">
    <property type="component" value="Unassembled WGS sequence"/>
</dbReference>
<keyword evidence="3" id="KW-1185">Reference proteome</keyword>
<reference evidence="2 3" key="1">
    <citation type="submission" date="2020-11" db="EMBL/GenBank/DDBJ databases">
        <title>Taxonomic investigation of Rahnella spp.</title>
        <authorList>
            <person name="Lee S.D."/>
        </authorList>
    </citation>
    <scope>NUCLEOTIDE SEQUENCE [LARGE SCALE GENOMIC DNA]</scope>
    <source>
        <strain evidence="2 3">SAP-10</strain>
    </source>
</reference>